<dbReference type="GO" id="GO:0003723">
    <property type="term" value="F:RNA binding"/>
    <property type="evidence" value="ECO:0007669"/>
    <property type="project" value="InterPro"/>
</dbReference>
<keyword evidence="2 4" id="KW-0808">Transferase</keyword>
<dbReference type="Gene3D" id="3.40.1280.10">
    <property type="match status" value="1"/>
</dbReference>
<dbReference type="Pfam" id="PF00588">
    <property type="entry name" value="SpoU_methylase"/>
    <property type="match status" value="1"/>
</dbReference>
<dbReference type="KEGG" id="tio:INP52_04345"/>
<dbReference type="GO" id="GO:0032259">
    <property type="term" value="P:methylation"/>
    <property type="evidence" value="ECO:0007669"/>
    <property type="project" value="UniProtKB-KW"/>
</dbReference>
<dbReference type="GO" id="GO:0008173">
    <property type="term" value="F:RNA methyltransferase activity"/>
    <property type="evidence" value="ECO:0007669"/>
    <property type="project" value="InterPro"/>
</dbReference>
<dbReference type="AlphaFoldDB" id="A0A7S7M9W3"/>
<dbReference type="PANTHER" id="PTHR43191:SF12">
    <property type="entry name" value="RRNA METHYLASE"/>
    <property type="match status" value="1"/>
</dbReference>
<dbReference type="CDD" id="cd18095">
    <property type="entry name" value="SpoU-like_rRNA-MTase"/>
    <property type="match status" value="1"/>
</dbReference>
<dbReference type="GO" id="GO:0006396">
    <property type="term" value="P:RNA processing"/>
    <property type="evidence" value="ECO:0007669"/>
    <property type="project" value="InterPro"/>
</dbReference>
<accession>A0A7S7M9W3</accession>
<evidence type="ECO:0000313" key="4">
    <source>
        <dbReference type="EMBL" id="QOY61422.1"/>
    </source>
</evidence>
<reference evidence="4 5" key="1">
    <citation type="submission" date="2020-10" db="EMBL/GenBank/DDBJ databases">
        <title>Olsenella immobilis sp.nov., isolated from the mud in a fermentation cellar used for the production of Chinese strong-flavoured liquor.</title>
        <authorList>
            <person name="Lu L."/>
        </authorList>
    </citation>
    <scope>NUCLEOTIDE SEQUENCE [LARGE SCALE GENOMIC DNA]</scope>
    <source>
        <strain evidence="4 5">LZLJ-2</strain>
    </source>
</reference>
<name>A0A7S7M9W3_9ACTN</name>
<keyword evidence="5" id="KW-1185">Reference proteome</keyword>
<gene>
    <name evidence="4" type="ORF">INP52_04345</name>
</gene>
<keyword evidence="1 4" id="KW-0489">Methyltransferase</keyword>
<dbReference type="InterPro" id="IPR051259">
    <property type="entry name" value="rRNA_Methyltransferase"/>
</dbReference>
<evidence type="ECO:0000256" key="2">
    <source>
        <dbReference type="ARBA" id="ARBA00022679"/>
    </source>
</evidence>
<protein>
    <submittedName>
        <fullName evidence="4">RNA methyltransferase</fullName>
    </submittedName>
</protein>
<proteinExistence type="predicted"/>
<dbReference type="PANTHER" id="PTHR43191">
    <property type="entry name" value="RRNA METHYLTRANSFERASE 3"/>
    <property type="match status" value="1"/>
</dbReference>
<evidence type="ECO:0000259" key="3">
    <source>
        <dbReference type="Pfam" id="PF00588"/>
    </source>
</evidence>
<dbReference type="InterPro" id="IPR029026">
    <property type="entry name" value="tRNA_m1G_MTases_N"/>
</dbReference>
<dbReference type="Proteomes" id="UP000593735">
    <property type="component" value="Chromosome"/>
</dbReference>
<dbReference type="SUPFAM" id="SSF55315">
    <property type="entry name" value="L30e-like"/>
    <property type="match status" value="1"/>
</dbReference>
<dbReference type="Gene3D" id="3.30.1330.30">
    <property type="match status" value="1"/>
</dbReference>
<dbReference type="InterPro" id="IPR029028">
    <property type="entry name" value="Alpha/beta_knot_MTases"/>
</dbReference>
<dbReference type="InterPro" id="IPR001537">
    <property type="entry name" value="SpoU_MeTrfase"/>
</dbReference>
<organism evidence="4 5">
    <name type="scientific">Thermophilibacter immobilis</name>
    <dbReference type="NCBI Taxonomy" id="2779519"/>
    <lineage>
        <taxon>Bacteria</taxon>
        <taxon>Bacillati</taxon>
        <taxon>Actinomycetota</taxon>
        <taxon>Coriobacteriia</taxon>
        <taxon>Coriobacteriales</taxon>
        <taxon>Atopobiaceae</taxon>
        <taxon>Thermophilibacter</taxon>
    </lineage>
</organism>
<dbReference type="SUPFAM" id="SSF75217">
    <property type="entry name" value="alpha/beta knot"/>
    <property type="match status" value="1"/>
</dbReference>
<dbReference type="EMBL" id="CP063767">
    <property type="protein sequence ID" value="QOY61422.1"/>
    <property type="molecule type" value="Genomic_DNA"/>
</dbReference>
<sequence length="273" mass="29502">MAQVFRLAELDDERLDAFARLTDRQLRGALEAERGILVAESRLVVEVALEAGVVPLAFLANERQLAACADLLGRAGDEVPVYVLPDEEMARLTGYQVTRGLLCAMRRPPERPFDEVVAGARRVAALEDLVDVTNVGALFRSAAALGADAVVLSPGCADPLNRRSVRVSMGTVFQVPWARAEKGTWPDKTLSDLRERGFSCWAMALGPDAVPIDDPTLELGEKRALLFGSEGPGLSERALAACDRRLVIPMANGVDSLNVAASSAVAFWHLFRH</sequence>
<dbReference type="InterPro" id="IPR029064">
    <property type="entry name" value="Ribosomal_eL30-like_sf"/>
</dbReference>
<dbReference type="RefSeq" id="WP_194372723.1">
    <property type="nucleotide sequence ID" value="NZ_CP063767.1"/>
</dbReference>
<evidence type="ECO:0000256" key="1">
    <source>
        <dbReference type="ARBA" id="ARBA00022603"/>
    </source>
</evidence>
<feature type="domain" description="tRNA/rRNA methyltransferase SpoU type" evidence="3">
    <location>
        <begin position="124"/>
        <end position="267"/>
    </location>
</feature>
<evidence type="ECO:0000313" key="5">
    <source>
        <dbReference type="Proteomes" id="UP000593735"/>
    </source>
</evidence>